<dbReference type="InterPro" id="IPR012318">
    <property type="entry name" value="HTH_CRP"/>
</dbReference>
<dbReference type="InterPro" id="IPR000595">
    <property type="entry name" value="cNMP-bd_dom"/>
</dbReference>
<dbReference type="SMART" id="SM00100">
    <property type="entry name" value="cNMP"/>
    <property type="match status" value="1"/>
</dbReference>
<sequence length="265" mass="29416">MIPISIPARPVANVREPQPPVLRLVRDAASSQPACEHAPASPCANCMMHWACIAGAVPATQRERLERLVQTWRKVGKGETLFRAGDPFHALYAVRSGSFKTVVSHPNGADHVTGFQLAGETLGLDGIAGDRHTCDAVALEDSTVCFMPFQYVEDLCRDIQPLQHRLHQLLAEEIVRDCSLMLQLTSLGAETRVATFLLNLSARMHERGYSPTRFMLRMTREEIGSYLGMKLETVSRALSRFQREGWLAVEGKHIELLDKEALACV</sequence>
<dbReference type="InterPro" id="IPR018490">
    <property type="entry name" value="cNMP-bd_dom_sf"/>
</dbReference>
<dbReference type="Gene3D" id="2.60.120.10">
    <property type="entry name" value="Jelly Rolls"/>
    <property type="match status" value="1"/>
</dbReference>
<evidence type="ECO:0000256" key="2">
    <source>
        <dbReference type="ARBA" id="ARBA00023125"/>
    </source>
</evidence>
<evidence type="ECO:0000256" key="3">
    <source>
        <dbReference type="ARBA" id="ARBA00023163"/>
    </source>
</evidence>
<dbReference type="EMBL" id="NCTK01000002">
    <property type="protein sequence ID" value="OYQ09592.1"/>
    <property type="molecule type" value="Genomic_DNA"/>
</dbReference>
<dbReference type="AlphaFoldDB" id="A0AAP7ZIA2"/>
<protein>
    <submittedName>
        <fullName evidence="6">Crp/Fnr family transcriptional regulator</fullName>
    </submittedName>
</protein>
<dbReference type="PROSITE" id="PS51063">
    <property type="entry name" value="HTH_CRP_2"/>
    <property type="match status" value="1"/>
</dbReference>
<dbReference type="Pfam" id="PF00027">
    <property type="entry name" value="cNMP_binding"/>
    <property type="match status" value="1"/>
</dbReference>
<feature type="domain" description="Cyclic nucleotide-binding" evidence="4">
    <location>
        <begin position="78"/>
        <end position="123"/>
    </location>
</feature>
<evidence type="ECO:0000313" key="7">
    <source>
        <dbReference type="Proteomes" id="UP000216164"/>
    </source>
</evidence>
<dbReference type="SMART" id="SM00419">
    <property type="entry name" value="HTH_CRP"/>
    <property type="match status" value="1"/>
</dbReference>
<gene>
    <name evidence="6" type="ORF">B7R77_22205</name>
</gene>
<dbReference type="SUPFAM" id="SSF51206">
    <property type="entry name" value="cAMP-binding domain-like"/>
    <property type="match status" value="1"/>
</dbReference>
<dbReference type="PANTHER" id="PTHR24567">
    <property type="entry name" value="CRP FAMILY TRANSCRIPTIONAL REGULATORY PROTEIN"/>
    <property type="match status" value="1"/>
</dbReference>
<evidence type="ECO:0000256" key="1">
    <source>
        <dbReference type="ARBA" id="ARBA00023015"/>
    </source>
</evidence>
<proteinExistence type="predicted"/>
<keyword evidence="3" id="KW-0804">Transcription</keyword>
<dbReference type="PRINTS" id="PR00034">
    <property type="entry name" value="HTHCRP"/>
</dbReference>
<organism evidence="6 7">
    <name type="scientific">Ralstonia solanacearum K60</name>
    <dbReference type="NCBI Taxonomy" id="1091042"/>
    <lineage>
        <taxon>Bacteria</taxon>
        <taxon>Pseudomonadati</taxon>
        <taxon>Pseudomonadota</taxon>
        <taxon>Betaproteobacteria</taxon>
        <taxon>Burkholderiales</taxon>
        <taxon>Burkholderiaceae</taxon>
        <taxon>Ralstonia</taxon>
        <taxon>Ralstonia solanacearum species complex</taxon>
    </lineage>
</organism>
<dbReference type="CDD" id="cd00038">
    <property type="entry name" value="CAP_ED"/>
    <property type="match status" value="1"/>
</dbReference>
<dbReference type="InterPro" id="IPR036390">
    <property type="entry name" value="WH_DNA-bd_sf"/>
</dbReference>
<feature type="domain" description="HTH crp-type" evidence="5">
    <location>
        <begin position="187"/>
        <end position="260"/>
    </location>
</feature>
<dbReference type="SUPFAM" id="SSF46785">
    <property type="entry name" value="Winged helix' DNA-binding domain"/>
    <property type="match status" value="1"/>
</dbReference>
<evidence type="ECO:0000259" key="5">
    <source>
        <dbReference type="PROSITE" id="PS51063"/>
    </source>
</evidence>
<dbReference type="CDD" id="cd00092">
    <property type="entry name" value="HTH_CRP"/>
    <property type="match status" value="1"/>
</dbReference>
<dbReference type="PANTHER" id="PTHR24567:SF75">
    <property type="entry name" value="FUMARATE AND NITRATE REDUCTION REGULATORY PROTEIN"/>
    <property type="match status" value="1"/>
</dbReference>
<dbReference type="GO" id="GO:0003677">
    <property type="term" value="F:DNA binding"/>
    <property type="evidence" value="ECO:0007669"/>
    <property type="project" value="UniProtKB-KW"/>
</dbReference>
<dbReference type="PROSITE" id="PS50042">
    <property type="entry name" value="CNMP_BINDING_3"/>
    <property type="match status" value="1"/>
</dbReference>
<accession>A0AAP7ZIA2</accession>
<dbReference type="RefSeq" id="WP_094395242.1">
    <property type="nucleotide sequence ID" value="NZ_NCTK01000002.1"/>
</dbReference>
<dbReference type="Gene3D" id="1.10.10.10">
    <property type="entry name" value="Winged helix-like DNA-binding domain superfamily/Winged helix DNA-binding domain"/>
    <property type="match status" value="1"/>
</dbReference>
<dbReference type="GO" id="GO:0005829">
    <property type="term" value="C:cytosol"/>
    <property type="evidence" value="ECO:0007669"/>
    <property type="project" value="TreeGrafter"/>
</dbReference>
<evidence type="ECO:0000313" key="6">
    <source>
        <dbReference type="EMBL" id="OYQ09592.1"/>
    </source>
</evidence>
<comment type="caution">
    <text evidence="6">The sequence shown here is derived from an EMBL/GenBank/DDBJ whole genome shotgun (WGS) entry which is preliminary data.</text>
</comment>
<dbReference type="GO" id="GO:0003700">
    <property type="term" value="F:DNA-binding transcription factor activity"/>
    <property type="evidence" value="ECO:0007669"/>
    <property type="project" value="TreeGrafter"/>
</dbReference>
<keyword evidence="2" id="KW-0238">DNA-binding</keyword>
<keyword evidence="1" id="KW-0805">Transcription regulation</keyword>
<dbReference type="InterPro" id="IPR036388">
    <property type="entry name" value="WH-like_DNA-bd_sf"/>
</dbReference>
<name>A0AAP7ZIA2_RALSL</name>
<dbReference type="Proteomes" id="UP000216164">
    <property type="component" value="Unassembled WGS sequence"/>
</dbReference>
<evidence type="ECO:0000259" key="4">
    <source>
        <dbReference type="PROSITE" id="PS50042"/>
    </source>
</evidence>
<reference evidence="6 7" key="1">
    <citation type="submission" date="2017-04" db="EMBL/GenBank/DDBJ databases">
        <title>Genome Announcement: Closed genomes of Ralstonia solanacearum strains K60, UW551, and UW700.</title>
        <authorList>
            <person name="Hayes M."/>
            <person name="Macintyre A.M."/>
            <person name="Allen C."/>
        </authorList>
    </citation>
    <scope>NUCLEOTIDE SEQUENCE [LARGE SCALE GENOMIC DNA]</scope>
    <source>
        <strain evidence="6 7">UW25</strain>
    </source>
</reference>
<dbReference type="InterPro" id="IPR014710">
    <property type="entry name" value="RmlC-like_jellyroll"/>
</dbReference>
<dbReference type="FunFam" id="1.10.10.10:FF:000028">
    <property type="entry name" value="Fumarate/nitrate reduction transcriptional regulator Fnr"/>
    <property type="match status" value="1"/>
</dbReference>
<dbReference type="Pfam" id="PF13545">
    <property type="entry name" value="HTH_Crp_2"/>
    <property type="match status" value="1"/>
</dbReference>
<dbReference type="InterPro" id="IPR050397">
    <property type="entry name" value="Env_Response_Regulators"/>
</dbReference>